<gene>
    <name evidence="2" type="ORF">MTR67_008647</name>
</gene>
<dbReference type="AlphaFoldDB" id="A0AAF0TCM6"/>
<protein>
    <submittedName>
        <fullName evidence="2">Uncharacterized protein</fullName>
    </submittedName>
</protein>
<dbReference type="Gene3D" id="3.40.50.2000">
    <property type="entry name" value="Glycogen Phosphorylase B"/>
    <property type="match status" value="1"/>
</dbReference>
<evidence type="ECO:0000256" key="1">
    <source>
        <dbReference type="ARBA" id="ARBA00009995"/>
    </source>
</evidence>
<accession>A0AAF0TCM6</accession>
<dbReference type="GO" id="GO:0080043">
    <property type="term" value="F:quercetin 3-O-glucosyltransferase activity"/>
    <property type="evidence" value="ECO:0007669"/>
    <property type="project" value="TreeGrafter"/>
</dbReference>
<dbReference type="SUPFAM" id="SSF53756">
    <property type="entry name" value="UDP-Glycosyltransferase/glycogen phosphorylase"/>
    <property type="match status" value="1"/>
</dbReference>
<name>A0AAF0TCM6_SOLVR</name>
<dbReference type="Proteomes" id="UP001234989">
    <property type="component" value="Chromosome 2"/>
</dbReference>
<dbReference type="EMBL" id="CP133613">
    <property type="protein sequence ID" value="WMV15262.1"/>
    <property type="molecule type" value="Genomic_DNA"/>
</dbReference>
<sequence length="123" mass="14312">MEFNQGGWGAFAGVPFLTFPIVTDQFTNSKQIVEDWKIGWRINKESENLVKKDEIALLLQSFMDLDNHQGKEIRRRAMEIRKTCQEAIEGGSIQVNIDKFIRDRYFSPVLSPKVFIWEHTHGV</sequence>
<dbReference type="PANTHER" id="PTHR11926:SF774">
    <property type="entry name" value="UDP-GLYCOSYLTRANSFERASE 85A1-RELATED"/>
    <property type="match status" value="1"/>
</dbReference>
<dbReference type="PANTHER" id="PTHR11926">
    <property type="entry name" value="GLUCOSYL/GLUCURONOSYL TRANSFERASES"/>
    <property type="match status" value="1"/>
</dbReference>
<reference evidence="2" key="1">
    <citation type="submission" date="2023-08" db="EMBL/GenBank/DDBJ databases">
        <title>A de novo genome assembly of Solanum verrucosum Schlechtendal, a Mexican diploid species geographically isolated from the other diploid A-genome species in potato relatives.</title>
        <authorList>
            <person name="Hosaka K."/>
        </authorList>
    </citation>
    <scope>NUCLEOTIDE SEQUENCE</scope>
    <source>
        <tissue evidence="2">Young leaves</tissue>
    </source>
</reference>
<evidence type="ECO:0000313" key="2">
    <source>
        <dbReference type="EMBL" id="WMV15262.1"/>
    </source>
</evidence>
<evidence type="ECO:0000313" key="3">
    <source>
        <dbReference type="Proteomes" id="UP001234989"/>
    </source>
</evidence>
<keyword evidence="3" id="KW-1185">Reference proteome</keyword>
<dbReference type="GO" id="GO:0080044">
    <property type="term" value="F:quercetin 7-O-glucosyltransferase activity"/>
    <property type="evidence" value="ECO:0007669"/>
    <property type="project" value="TreeGrafter"/>
</dbReference>
<comment type="similarity">
    <text evidence="1">Belongs to the UDP-glycosyltransferase family.</text>
</comment>
<proteinExistence type="inferred from homology"/>
<organism evidence="2 3">
    <name type="scientific">Solanum verrucosum</name>
    <dbReference type="NCBI Taxonomy" id="315347"/>
    <lineage>
        <taxon>Eukaryota</taxon>
        <taxon>Viridiplantae</taxon>
        <taxon>Streptophyta</taxon>
        <taxon>Embryophyta</taxon>
        <taxon>Tracheophyta</taxon>
        <taxon>Spermatophyta</taxon>
        <taxon>Magnoliopsida</taxon>
        <taxon>eudicotyledons</taxon>
        <taxon>Gunneridae</taxon>
        <taxon>Pentapetalae</taxon>
        <taxon>asterids</taxon>
        <taxon>lamiids</taxon>
        <taxon>Solanales</taxon>
        <taxon>Solanaceae</taxon>
        <taxon>Solanoideae</taxon>
        <taxon>Solaneae</taxon>
        <taxon>Solanum</taxon>
    </lineage>
</organism>